<protein>
    <submittedName>
        <fullName evidence="1">Uncharacterized protein</fullName>
    </submittedName>
</protein>
<comment type="caution">
    <text evidence="1">The sequence shown here is derived from an EMBL/GenBank/DDBJ whole genome shotgun (WGS) entry which is preliminary data.</text>
</comment>
<reference evidence="1 2" key="1">
    <citation type="submission" date="2014-02" db="EMBL/GenBank/DDBJ databases">
        <title>Expanding our view of genomic diversity in Candidatus Accumulibacter clades.</title>
        <authorList>
            <person name="Skennerton C.T."/>
            <person name="Barr J.J."/>
            <person name="Slater F.R."/>
            <person name="Bond P.L."/>
            <person name="Tyson G.W."/>
        </authorList>
    </citation>
    <scope>NUCLEOTIDE SEQUENCE [LARGE SCALE GENOMIC DNA]</scope>
    <source>
        <strain evidence="2">BA-92</strain>
    </source>
</reference>
<gene>
    <name evidence="1" type="ORF">AW10_00378</name>
</gene>
<evidence type="ECO:0000313" key="1">
    <source>
        <dbReference type="EMBL" id="EXI82592.1"/>
    </source>
</evidence>
<name>A0A011Q056_9PROT</name>
<sequence>MNKVSINAAQQRYVIDCGGGYTCLGFANARDHANQIASKLGRADLAFTEEDYGSLAGYEKYGRAVQAWSQSPLTRTTYFDPGTDAKAARVLESCRTRERKVRLILGDTSTGEPWLEEHDVVGRIGRSTGSLKVPLLIEPDEHGGCAILCACLLAIVDWESGDFLYRHAAYREADLSIKPSGDAARSWSVLRREEVVASFRDIGQAGAYLAFMRGATIEPRVFQ</sequence>
<organism evidence="1 2">
    <name type="scientific">Candidatus Accumulibacter appositus</name>
    <dbReference type="NCBI Taxonomy" id="1454003"/>
    <lineage>
        <taxon>Bacteria</taxon>
        <taxon>Pseudomonadati</taxon>
        <taxon>Pseudomonadota</taxon>
        <taxon>Betaproteobacteria</taxon>
        <taxon>Candidatus Accumulibacter</taxon>
    </lineage>
</organism>
<proteinExistence type="predicted"/>
<evidence type="ECO:0000313" key="2">
    <source>
        <dbReference type="Proteomes" id="UP000021816"/>
    </source>
</evidence>
<accession>A0A011Q056</accession>
<dbReference type="AlphaFoldDB" id="A0A011Q056"/>
<dbReference type="EMBL" id="JEMX01000010">
    <property type="protein sequence ID" value="EXI82592.1"/>
    <property type="molecule type" value="Genomic_DNA"/>
</dbReference>
<dbReference type="Proteomes" id="UP000021816">
    <property type="component" value="Unassembled WGS sequence"/>
</dbReference>
<dbReference type="PATRIC" id="fig|1454003.3.peg.386"/>